<evidence type="ECO:0008006" key="2">
    <source>
        <dbReference type="Google" id="ProtNLM"/>
    </source>
</evidence>
<name>A0A6J4MH45_9CHLR</name>
<reference evidence="1" key="1">
    <citation type="submission" date="2020-02" db="EMBL/GenBank/DDBJ databases">
        <authorList>
            <person name="Meier V. D."/>
        </authorList>
    </citation>
    <scope>NUCLEOTIDE SEQUENCE</scope>
    <source>
        <strain evidence="1">AVDCRST_MAG93</strain>
    </source>
</reference>
<dbReference type="SUPFAM" id="SSF51679">
    <property type="entry name" value="Bacterial luciferase-like"/>
    <property type="match status" value="1"/>
</dbReference>
<evidence type="ECO:0000313" key="1">
    <source>
        <dbReference type="EMBL" id="CAA9357643.1"/>
    </source>
</evidence>
<sequence>MTRVSVVGSPETVRAGVAELVQETGADEIIVAAQTYEHAARLRSYELLAQACELAVQESGDRQA</sequence>
<dbReference type="InterPro" id="IPR036661">
    <property type="entry name" value="Luciferase-like_sf"/>
</dbReference>
<accession>A0A6J4MH45</accession>
<dbReference type="AlphaFoldDB" id="A0A6J4MH45"/>
<proteinExistence type="predicted"/>
<dbReference type="Gene3D" id="3.20.20.30">
    <property type="entry name" value="Luciferase-like domain"/>
    <property type="match status" value="1"/>
</dbReference>
<gene>
    <name evidence="1" type="ORF">AVDCRST_MAG93-7450</name>
</gene>
<dbReference type="EMBL" id="CADCTR010002513">
    <property type="protein sequence ID" value="CAA9357643.1"/>
    <property type="molecule type" value="Genomic_DNA"/>
</dbReference>
<organism evidence="1">
    <name type="scientific">uncultured Chloroflexia bacterium</name>
    <dbReference type="NCBI Taxonomy" id="1672391"/>
    <lineage>
        <taxon>Bacteria</taxon>
        <taxon>Bacillati</taxon>
        <taxon>Chloroflexota</taxon>
        <taxon>Chloroflexia</taxon>
        <taxon>environmental samples</taxon>
    </lineage>
</organism>
<dbReference type="GO" id="GO:0016705">
    <property type="term" value="F:oxidoreductase activity, acting on paired donors, with incorporation or reduction of molecular oxygen"/>
    <property type="evidence" value="ECO:0007669"/>
    <property type="project" value="InterPro"/>
</dbReference>
<protein>
    <recommendedName>
        <fullName evidence="2">Luciferase-like domain-containing protein</fullName>
    </recommendedName>
</protein>